<dbReference type="AlphaFoldDB" id="A0A5N5SRX7"/>
<keyword evidence="12" id="KW-1185">Reference proteome</keyword>
<evidence type="ECO:0000259" key="10">
    <source>
        <dbReference type="PROSITE" id="PS50240"/>
    </source>
</evidence>
<dbReference type="FunFam" id="2.40.10.10:FF:000078">
    <property type="entry name" value="Serine protease H137"/>
    <property type="match status" value="1"/>
</dbReference>
<dbReference type="InterPro" id="IPR043504">
    <property type="entry name" value="Peptidase_S1_PA_chymotrypsin"/>
</dbReference>
<dbReference type="Gene3D" id="2.40.10.10">
    <property type="entry name" value="Trypsin-like serine proteases"/>
    <property type="match status" value="2"/>
</dbReference>
<evidence type="ECO:0000313" key="11">
    <source>
        <dbReference type="EMBL" id="KAB7496399.1"/>
    </source>
</evidence>
<keyword evidence="6" id="KW-1015">Disulfide bond</keyword>
<reference evidence="11 12" key="1">
    <citation type="journal article" date="2019" name="PLoS Biol.">
        <title>Sex chromosomes control vertical transmission of feminizing Wolbachia symbionts in an isopod.</title>
        <authorList>
            <person name="Becking T."/>
            <person name="Chebbi M.A."/>
            <person name="Giraud I."/>
            <person name="Moumen B."/>
            <person name="Laverre T."/>
            <person name="Caubet Y."/>
            <person name="Peccoud J."/>
            <person name="Gilbert C."/>
            <person name="Cordaux R."/>
        </authorList>
    </citation>
    <scope>NUCLEOTIDE SEQUENCE [LARGE SCALE GENOMIC DNA]</scope>
    <source>
        <strain evidence="11">ANa2</strain>
        <tissue evidence="11">Whole body excluding digestive tract and cuticle</tissue>
    </source>
</reference>
<feature type="domain" description="Peptidase S1" evidence="10">
    <location>
        <begin position="51"/>
        <end position="311"/>
    </location>
</feature>
<dbReference type="EMBL" id="SEYY01021389">
    <property type="protein sequence ID" value="KAB7496399.1"/>
    <property type="molecule type" value="Genomic_DNA"/>
</dbReference>
<keyword evidence="3" id="KW-0732">Signal</keyword>
<dbReference type="GO" id="GO:0046872">
    <property type="term" value="F:metal ion binding"/>
    <property type="evidence" value="ECO:0007669"/>
    <property type="project" value="UniProtKB-KW"/>
</dbReference>
<evidence type="ECO:0000256" key="8">
    <source>
        <dbReference type="ARBA" id="ARBA00024195"/>
    </source>
</evidence>
<dbReference type="InterPro" id="IPR051487">
    <property type="entry name" value="Ser/Thr_Proteases_Immune/Dev"/>
</dbReference>
<dbReference type="InterPro" id="IPR001314">
    <property type="entry name" value="Peptidase_S1A"/>
</dbReference>
<keyword evidence="2" id="KW-0479">Metal-binding</keyword>
<dbReference type="PANTHER" id="PTHR24256">
    <property type="entry name" value="TRYPTASE-RELATED"/>
    <property type="match status" value="1"/>
</dbReference>
<evidence type="ECO:0000256" key="6">
    <source>
        <dbReference type="ARBA" id="ARBA00023157"/>
    </source>
</evidence>
<keyword evidence="5" id="KW-0106">Calcium</keyword>
<keyword evidence="4 9" id="KW-0378">Hydrolase</keyword>
<dbReference type="Proteomes" id="UP000326759">
    <property type="component" value="Unassembled WGS sequence"/>
</dbReference>
<evidence type="ECO:0000256" key="3">
    <source>
        <dbReference type="ARBA" id="ARBA00022729"/>
    </source>
</evidence>
<dbReference type="SMART" id="SM00020">
    <property type="entry name" value="Tryp_SPc"/>
    <property type="match status" value="1"/>
</dbReference>
<comment type="caution">
    <text evidence="11">The sequence shown here is derived from an EMBL/GenBank/DDBJ whole genome shotgun (WGS) entry which is preliminary data.</text>
</comment>
<dbReference type="FunFam" id="2.40.10.10:FF:000028">
    <property type="entry name" value="Serine protease easter"/>
    <property type="match status" value="1"/>
</dbReference>
<evidence type="ECO:0000256" key="7">
    <source>
        <dbReference type="ARBA" id="ARBA00023180"/>
    </source>
</evidence>
<dbReference type="SUPFAM" id="SSF50494">
    <property type="entry name" value="Trypsin-like serine proteases"/>
    <property type="match status" value="1"/>
</dbReference>
<dbReference type="InterPro" id="IPR001254">
    <property type="entry name" value="Trypsin_dom"/>
</dbReference>
<dbReference type="InterPro" id="IPR033116">
    <property type="entry name" value="TRYPSIN_SER"/>
</dbReference>
<dbReference type="PROSITE" id="PS00134">
    <property type="entry name" value="TRYPSIN_HIS"/>
    <property type="match status" value="1"/>
</dbReference>
<evidence type="ECO:0000256" key="2">
    <source>
        <dbReference type="ARBA" id="ARBA00022723"/>
    </source>
</evidence>
<dbReference type="PROSITE" id="PS00135">
    <property type="entry name" value="TRYPSIN_SER"/>
    <property type="match status" value="1"/>
</dbReference>
<dbReference type="GO" id="GO:0051604">
    <property type="term" value="P:protein maturation"/>
    <property type="evidence" value="ECO:0007669"/>
    <property type="project" value="UniProtKB-ARBA"/>
</dbReference>
<proteinExistence type="inferred from homology"/>
<dbReference type="InterPro" id="IPR018114">
    <property type="entry name" value="TRYPSIN_HIS"/>
</dbReference>
<dbReference type="InterPro" id="IPR009003">
    <property type="entry name" value="Peptidase_S1_PA"/>
</dbReference>
<evidence type="ECO:0000256" key="1">
    <source>
        <dbReference type="ARBA" id="ARBA00022670"/>
    </source>
</evidence>
<dbReference type="CDD" id="cd00190">
    <property type="entry name" value="Tryp_SPc"/>
    <property type="match status" value="1"/>
</dbReference>
<comment type="similarity">
    <text evidence="8">Belongs to the peptidase S1 family. CLIP subfamily.</text>
</comment>
<evidence type="ECO:0000313" key="12">
    <source>
        <dbReference type="Proteomes" id="UP000326759"/>
    </source>
</evidence>
<evidence type="ECO:0000256" key="4">
    <source>
        <dbReference type="ARBA" id="ARBA00022801"/>
    </source>
</evidence>
<protein>
    <submittedName>
        <fullName evidence="11">Serine protease 55</fullName>
    </submittedName>
</protein>
<gene>
    <name evidence="11" type="ORF">Anas_05808</name>
</gene>
<dbReference type="GO" id="GO:0004252">
    <property type="term" value="F:serine-type endopeptidase activity"/>
    <property type="evidence" value="ECO:0007669"/>
    <property type="project" value="InterPro"/>
</dbReference>
<evidence type="ECO:0000256" key="9">
    <source>
        <dbReference type="RuleBase" id="RU363034"/>
    </source>
</evidence>
<keyword evidence="1 9" id="KW-0645">Protease</keyword>
<keyword evidence="7" id="KW-0325">Glycoprotein</keyword>
<dbReference type="PRINTS" id="PR00722">
    <property type="entry name" value="CHYMOTRYPSIN"/>
</dbReference>
<evidence type="ECO:0000256" key="5">
    <source>
        <dbReference type="ARBA" id="ARBA00022837"/>
    </source>
</evidence>
<sequence length="312" mass="33610">MLLFISVSVLPNNPKISTTTKPSVFTIGHPSEPVTTLLPAKCGRPVAEDKIINGAPAPVGAYPWIAALGYTEPGRSKPSFKCAGAIINSKYVLTAAHCLDPNELGRKTLSVIHLGDYDLSTKRDCVETRLGQKCSPPHIVAGVEDTISHPDYNTRGKSSDDVALIRLNLTLDFDRSSAAIEPVCLPPNGFNFKAFAGNRAPVATGWGLTEHGNNSNILLRVNVPIADDALCRERYKRNFVGNQLCIGGTKEGFDTCSGDSGGPLVMTAQHGPPFYQVGIVSFGPFPCGLNRFPGVYTNVADYRNWIINNMRP</sequence>
<name>A0A5N5SRX7_9CRUS</name>
<dbReference type="OrthoDB" id="6352817at2759"/>
<dbReference type="GO" id="GO:0006508">
    <property type="term" value="P:proteolysis"/>
    <property type="evidence" value="ECO:0007669"/>
    <property type="project" value="UniProtKB-KW"/>
</dbReference>
<dbReference type="PROSITE" id="PS50240">
    <property type="entry name" value="TRYPSIN_DOM"/>
    <property type="match status" value="1"/>
</dbReference>
<accession>A0A5N5SRX7</accession>
<organism evidence="11 12">
    <name type="scientific">Armadillidium nasatum</name>
    <dbReference type="NCBI Taxonomy" id="96803"/>
    <lineage>
        <taxon>Eukaryota</taxon>
        <taxon>Metazoa</taxon>
        <taxon>Ecdysozoa</taxon>
        <taxon>Arthropoda</taxon>
        <taxon>Crustacea</taxon>
        <taxon>Multicrustacea</taxon>
        <taxon>Malacostraca</taxon>
        <taxon>Eumalacostraca</taxon>
        <taxon>Peracarida</taxon>
        <taxon>Isopoda</taxon>
        <taxon>Oniscidea</taxon>
        <taxon>Crinocheta</taxon>
        <taxon>Armadillidiidae</taxon>
        <taxon>Armadillidium</taxon>
    </lineage>
</organism>
<dbReference type="Pfam" id="PF00089">
    <property type="entry name" value="Trypsin"/>
    <property type="match status" value="1"/>
</dbReference>
<keyword evidence="9" id="KW-0720">Serine protease</keyword>